<evidence type="ECO:0000256" key="5">
    <source>
        <dbReference type="PROSITE-ProRule" id="PRU01023"/>
    </source>
</evidence>
<dbReference type="GO" id="GO:0006355">
    <property type="term" value="P:regulation of DNA-templated transcription"/>
    <property type="evidence" value="ECO:0007669"/>
    <property type="project" value="InterPro"/>
</dbReference>
<dbReference type="PRINTS" id="PR02008">
    <property type="entry name" value="RCMTFAMILY"/>
</dbReference>
<sequence length="442" mass="48589">MKRPKFKSPGKAALNPRLQALKDLLAWLAQGELKYPQRSAFETSGSFGLYKNLLSQAVRYKNRWMHLTSLLTDRPAHQLDPEVVGAICLGLVQLSPGSGVEPWAAIDESVALMDLVEKPFLKGVVNASLRRFQRDHEALLAGLDETLALGYPKWILSRWGQFYGEAQAKEMALAGNEPPRVWLLPHPELGVEGLSALLAGQGFATTQEEGRLWVPEPSGLFESEAFVTGKFLVQDPASQAVAELALPWAKGRVLDACAAPGGKLCHLLWHKAAALEEVIALEPVLARHQRLEENLDRLGLEAKVVEAHAEDCYDPKGFDLILADVPCSATGTIGKHPEVKWSRRPQDFVNNQKQQLLILEHLAGMTKPGGTLIYSTCSLEPEENQDVVAAFLERQKSFAVEKTGDQPYLLCLPRLGRGGAFAAVLRRNEDTLLQPPTPVEPC</sequence>
<dbReference type="InterPro" id="IPR001678">
    <property type="entry name" value="MeTrfase_RsmB-F_NOP2_dom"/>
</dbReference>
<dbReference type="AlphaFoldDB" id="A0A1F6GN01"/>
<evidence type="ECO:0000313" key="8">
    <source>
        <dbReference type="Proteomes" id="UP000177583"/>
    </source>
</evidence>
<dbReference type="Gene3D" id="1.10.940.10">
    <property type="entry name" value="NusB-like"/>
    <property type="match status" value="1"/>
</dbReference>
<feature type="binding site" evidence="5">
    <location>
        <position position="324"/>
    </location>
    <ligand>
        <name>S-adenosyl-L-methionine</name>
        <dbReference type="ChEBI" id="CHEBI:59789"/>
    </ligand>
</feature>
<dbReference type="InterPro" id="IPR023267">
    <property type="entry name" value="RCMT"/>
</dbReference>
<dbReference type="InterPro" id="IPR006027">
    <property type="entry name" value="NusB_RsmB_TIM44"/>
</dbReference>
<keyword evidence="4 5" id="KW-0694">RNA-binding</keyword>
<dbReference type="SUPFAM" id="SSF53335">
    <property type="entry name" value="S-adenosyl-L-methionine-dependent methyltransferases"/>
    <property type="match status" value="1"/>
</dbReference>
<dbReference type="PANTHER" id="PTHR22807:SF61">
    <property type="entry name" value="NOL1_NOP2_SUN FAMILY PROTEIN _ ANTITERMINATION NUSB DOMAIN-CONTAINING PROTEIN"/>
    <property type="match status" value="1"/>
</dbReference>
<feature type="binding site" evidence="5">
    <location>
        <begin position="257"/>
        <end position="263"/>
    </location>
    <ligand>
        <name>S-adenosyl-L-methionine</name>
        <dbReference type="ChEBI" id="CHEBI:59789"/>
    </ligand>
</feature>
<feature type="active site" description="Nucleophile" evidence="5">
    <location>
        <position position="377"/>
    </location>
</feature>
<dbReference type="Pfam" id="PF01029">
    <property type="entry name" value="NusB"/>
    <property type="match status" value="1"/>
</dbReference>
<gene>
    <name evidence="7" type="ORF">A2557_12485</name>
</gene>
<dbReference type="InterPro" id="IPR035926">
    <property type="entry name" value="NusB-like_sf"/>
</dbReference>
<evidence type="ECO:0000256" key="3">
    <source>
        <dbReference type="ARBA" id="ARBA00022691"/>
    </source>
</evidence>
<dbReference type="InterPro" id="IPR029063">
    <property type="entry name" value="SAM-dependent_MTases_sf"/>
</dbReference>
<dbReference type="GO" id="GO:0001510">
    <property type="term" value="P:RNA methylation"/>
    <property type="evidence" value="ECO:0007669"/>
    <property type="project" value="InterPro"/>
</dbReference>
<dbReference type="GO" id="GO:0003723">
    <property type="term" value="F:RNA binding"/>
    <property type="evidence" value="ECO:0007669"/>
    <property type="project" value="UniProtKB-UniRule"/>
</dbReference>
<dbReference type="PROSITE" id="PS51686">
    <property type="entry name" value="SAM_MT_RSMB_NOP"/>
    <property type="match status" value="1"/>
</dbReference>
<organism evidence="7 8">
    <name type="scientific">Candidatus Lambdaproteobacteria bacterium RIFOXYD2_FULL_56_26</name>
    <dbReference type="NCBI Taxonomy" id="1817773"/>
    <lineage>
        <taxon>Bacteria</taxon>
        <taxon>Pseudomonadati</taxon>
        <taxon>Pseudomonadota</taxon>
        <taxon>Candidatus Lambdaproteobacteria</taxon>
    </lineage>
</organism>
<dbReference type="EMBL" id="MFNF01000057">
    <property type="protein sequence ID" value="OGG99410.1"/>
    <property type="molecule type" value="Genomic_DNA"/>
</dbReference>
<comment type="caution">
    <text evidence="5">Lacks conserved residue(s) required for the propagation of feature annotation.</text>
</comment>
<keyword evidence="3 5" id="KW-0949">S-adenosyl-L-methionine</keyword>
<dbReference type="Gene3D" id="3.40.50.150">
    <property type="entry name" value="Vaccinia Virus protein VP39"/>
    <property type="match status" value="1"/>
</dbReference>
<evidence type="ECO:0000256" key="2">
    <source>
        <dbReference type="ARBA" id="ARBA00022679"/>
    </source>
</evidence>
<dbReference type="InterPro" id="IPR049560">
    <property type="entry name" value="MeTrfase_RsmB-F_NOP2_cat"/>
</dbReference>
<reference evidence="7 8" key="1">
    <citation type="journal article" date="2016" name="Nat. Commun.">
        <title>Thousands of microbial genomes shed light on interconnected biogeochemical processes in an aquifer system.</title>
        <authorList>
            <person name="Anantharaman K."/>
            <person name="Brown C.T."/>
            <person name="Hug L.A."/>
            <person name="Sharon I."/>
            <person name="Castelle C.J."/>
            <person name="Probst A.J."/>
            <person name="Thomas B.C."/>
            <person name="Singh A."/>
            <person name="Wilkins M.J."/>
            <person name="Karaoz U."/>
            <person name="Brodie E.L."/>
            <person name="Williams K.H."/>
            <person name="Hubbard S.S."/>
            <person name="Banfield J.F."/>
        </authorList>
    </citation>
    <scope>NUCLEOTIDE SEQUENCE [LARGE SCALE GENOMIC DNA]</scope>
</reference>
<comment type="similarity">
    <text evidence="5">Belongs to the class I-like SAM-binding methyltransferase superfamily. RsmB/NOP family.</text>
</comment>
<evidence type="ECO:0000313" key="7">
    <source>
        <dbReference type="EMBL" id="OGG99410.1"/>
    </source>
</evidence>
<evidence type="ECO:0000256" key="1">
    <source>
        <dbReference type="ARBA" id="ARBA00022603"/>
    </source>
</evidence>
<dbReference type="GO" id="GO:0008173">
    <property type="term" value="F:RNA methyltransferase activity"/>
    <property type="evidence" value="ECO:0007669"/>
    <property type="project" value="InterPro"/>
</dbReference>
<evidence type="ECO:0000256" key="4">
    <source>
        <dbReference type="ARBA" id="ARBA00022884"/>
    </source>
</evidence>
<dbReference type="Proteomes" id="UP000177583">
    <property type="component" value="Unassembled WGS sequence"/>
</dbReference>
<feature type="domain" description="SAM-dependent MTase RsmB/NOP-type" evidence="6">
    <location>
        <begin position="157"/>
        <end position="428"/>
    </location>
</feature>
<keyword evidence="1 5" id="KW-0489">Methyltransferase</keyword>
<keyword evidence="2 5" id="KW-0808">Transferase</keyword>
<comment type="caution">
    <text evidence="7">The sequence shown here is derived from an EMBL/GenBank/DDBJ whole genome shotgun (WGS) entry which is preliminary data.</text>
</comment>
<protein>
    <recommendedName>
        <fullName evidence="6">SAM-dependent MTase RsmB/NOP-type domain-containing protein</fullName>
    </recommendedName>
</protein>
<evidence type="ECO:0000259" key="6">
    <source>
        <dbReference type="PROSITE" id="PS51686"/>
    </source>
</evidence>
<feature type="binding site" evidence="5">
    <location>
        <position position="282"/>
    </location>
    <ligand>
        <name>S-adenosyl-L-methionine</name>
        <dbReference type="ChEBI" id="CHEBI:59789"/>
    </ligand>
</feature>
<accession>A0A1F6GN01</accession>
<name>A0A1F6GN01_9PROT</name>
<proteinExistence type="inferred from homology"/>
<dbReference type="Pfam" id="PF01189">
    <property type="entry name" value="Methyltr_RsmB-F"/>
    <property type="match status" value="1"/>
</dbReference>
<dbReference type="CDD" id="cd02440">
    <property type="entry name" value="AdoMet_MTases"/>
    <property type="match status" value="1"/>
</dbReference>
<dbReference type="SUPFAM" id="SSF48013">
    <property type="entry name" value="NusB-like"/>
    <property type="match status" value="1"/>
</dbReference>
<dbReference type="PANTHER" id="PTHR22807">
    <property type="entry name" value="NOP2 YEAST -RELATED NOL1/NOP2/FMU SUN DOMAIN-CONTAINING"/>
    <property type="match status" value="1"/>
</dbReference>